<dbReference type="SUPFAM" id="SSF54001">
    <property type="entry name" value="Cysteine proteinases"/>
    <property type="match status" value="1"/>
</dbReference>
<dbReference type="InterPro" id="IPR038765">
    <property type="entry name" value="Papain-like_cys_pep_sf"/>
</dbReference>
<evidence type="ECO:0000256" key="4">
    <source>
        <dbReference type="ARBA" id="ARBA00022807"/>
    </source>
</evidence>
<dbReference type="GO" id="GO:0008234">
    <property type="term" value="F:cysteine-type peptidase activity"/>
    <property type="evidence" value="ECO:0007669"/>
    <property type="project" value="UniProtKB-KW"/>
</dbReference>
<protein>
    <submittedName>
        <fullName evidence="6">NLP/P60 hydrolase</fullName>
    </submittedName>
</protein>
<keyword evidence="4" id="KW-0788">Thiol protease</keyword>
<dbReference type="Pfam" id="PF18348">
    <property type="entry name" value="SH3_16"/>
    <property type="match status" value="1"/>
</dbReference>
<dbReference type="PANTHER" id="PTHR47359">
    <property type="entry name" value="PEPTIDOGLYCAN DL-ENDOPEPTIDASE CWLO"/>
    <property type="match status" value="1"/>
</dbReference>
<gene>
    <name evidence="6" type="ORF">DDE20_09750</name>
</gene>
<organism evidence="6 7">
    <name type="scientific">Pararhodobacter oceanensis</name>
    <dbReference type="NCBI Taxonomy" id="2172121"/>
    <lineage>
        <taxon>Bacteria</taxon>
        <taxon>Pseudomonadati</taxon>
        <taxon>Pseudomonadota</taxon>
        <taxon>Alphaproteobacteria</taxon>
        <taxon>Rhodobacterales</taxon>
        <taxon>Paracoccaceae</taxon>
        <taxon>Pararhodobacter</taxon>
    </lineage>
</organism>
<dbReference type="PANTHER" id="PTHR47359:SF3">
    <property type="entry name" value="NLP_P60 DOMAIN-CONTAINING PROTEIN-RELATED"/>
    <property type="match status" value="1"/>
</dbReference>
<feature type="domain" description="NlpC/P60" evidence="5">
    <location>
        <begin position="151"/>
        <end position="270"/>
    </location>
</feature>
<accession>A0A2T8HV29</accession>
<dbReference type="InterPro" id="IPR051794">
    <property type="entry name" value="PG_Endopeptidase_C40"/>
</dbReference>
<dbReference type="OrthoDB" id="9813368at2"/>
<evidence type="ECO:0000259" key="5">
    <source>
        <dbReference type="PROSITE" id="PS51935"/>
    </source>
</evidence>
<dbReference type="EMBL" id="QDKM01000003">
    <property type="protein sequence ID" value="PVH29285.1"/>
    <property type="molecule type" value="Genomic_DNA"/>
</dbReference>
<keyword evidence="2" id="KW-0645">Protease</keyword>
<keyword evidence="3 6" id="KW-0378">Hydrolase</keyword>
<sequence>MTDRRYLRAAKGVAHDSLRGQVEAEHFVAGTWHRVAVALADLRAAPDGARDRQLLLGARFCVVTVQDGWAFGFDDPEGYCGWLQEAALGADHPVSHFVATPATLAYPAPDMKTPEVMALSLGAQLQVIGEQGKFLQTPQGFVPASHLRPLSEPLSDPVAAARGLLGTPYLWGGNSRGGIDCSGLVQIARRVCGLQSPADSDFQQAMPGQEIAHEELRAGDLIFWKGHVAMVSGAGTILHANATHMAVVEQDLEAAIARIAPSDGPVVRRLRA</sequence>
<dbReference type="Gene3D" id="3.90.1720.10">
    <property type="entry name" value="endopeptidase domain like (from Nostoc punctiforme)"/>
    <property type="match status" value="1"/>
</dbReference>
<keyword evidence="7" id="KW-1185">Reference proteome</keyword>
<dbReference type="RefSeq" id="WP_116558280.1">
    <property type="nucleotide sequence ID" value="NZ_QDKM01000003.1"/>
</dbReference>
<dbReference type="PROSITE" id="PS51935">
    <property type="entry name" value="NLPC_P60"/>
    <property type="match status" value="1"/>
</dbReference>
<evidence type="ECO:0000256" key="2">
    <source>
        <dbReference type="ARBA" id="ARBA00022670"/>
    </source>
</evidence>
<dbReference type="Pfam" id="PF00877">
    <property type="entry name" value="NLPC_P60"/>
    <property type="match status" value="1"/>
</dbReference>
<proteinExistence type="inferred from homology"/>
<evidence type="ECO:0000256" key="3">
    <source>
        <dbReference type="ARBA" id="ARBA00022801"/>
    </source>
</evidence>
<evidence type="ECO:0000313" key="7">
    <source>
        <dbReference type="Proteomes" id="UP000245911"/>
    </source>
</evidence>
<dbReference type="AlphaFoldDB" id="A0A2T8HV29"/>
<reference evidence="6 7" key="1">
    <citation type="submission" date="2018-04" db="EMBL/GenBank/DDBJ databases">
        <title>Pararhodobacter oceanense sp. nov., isolated from marine intertidal sediment.</title>
        <authorList>
            <person name="Wang X.-L."/>
            <person name="Du Z.-J."/>
        </authorList>
    </citation>
    <scope>NUCLEOTIDE SEQUENCE [LARGE SCALE GENOMIC DNA]</scope>
    <source>
        <strain evidence="6 7">AM505</strain>
    </source>
</reference>
<evidence type="ECO:0000313" key="6">
    <source>
        <dbReference type="EMBL" id="PVH29285.1"/>
    </source>
</evidence>
<dbReference type="GO" id="GO:0006508">
    <property type="term" value="P:proteolysis"/>
    <property type="evidence" value="ECO:0007669"/>
    <property type="project" value="UniProtKB-KW"/>
</dbReference>
<dbReference type="InterPro" id="IPR041382">
    <property type="entry name" value="SH3_16"/>
</dbReference>
<comment type="caution">
    <text evidence="6">The sequence shown here is derived from an EMBL/GenBank/DDBJ whole genome shotgun (WGS) entry which is preliminary data.</text>
</comment>
<name>A0A2T8HV29_9RHOB</name>
<comment type="similarity">
    <text evidence="1">Belongs to the peptidase C40 family.</text>
</comment>
<dbReference type="InterPro" id="IPR000064">
    <property type="entry name" value="NLP_P60_dom"/>
</dbReference>
<evidence type="ECO:0000256" key="1">
    <source>
        <dbReference type="ARBA" id="ARBA00007074"/>
    </source>
</evidence>
<dbReference type="Proteomes" id="UP000245911">
    <property type="component" value="Unassembled WGS sequence"/>
</dbReference>